<dbReference type="GO" id="GO:0031418">
    <property type="term" value="F:L-ascorbic acid binding"/>
    <property type="evidence" value="ECO:0007669"/>
    <property type="project" value="UniProtKB-KW"/>
</dbReference>
<organism evidence="10 11">
    <name type="scientific">Xanthomonas campestris pv. papavericola</name>
    <dbReference type="NCBI Taxonomy" id="487881"/>
    <lineage>
        <taxon>Bacteria</taxon>
        <taxon>Pseudomonadati</taxon>
        <taxon>Pseudomonadota</taxon>
        <taxon>Gammaproteobacteria</taxon>
        <taxon>Lysobacterales</taxon>
        <taxon>Lysobacteraceae</taxon>
        <taxon>Xanthomonas</taxon>
    </lineage>
</organism>
<keyword evidence="3" id="KW-0256">Endoplasmic reticulum</keyword>
<comment type="caution">
    <text evidence="10">The sequence shown here is derived from an EMBL/GenBank/DDBJ whole genome shotgun (WGS) entry which is preliminary data.</text>
</comment>
<reference evidence="10" key="2">
    <citation type="submission" date="2024-01" db="EMBL/GenBank/DDBJ databases">
        <title>Long-read genome sequencing of X. campestris pv. papavericola.</title>
        <authorList>
            <person name="Hussain R.M.F."/>
            <person name="Greer S."/>
            <person name="Harrison J."/>
            <person name="Grant M."/>
            <person name="Vicente J."/>
            <person name="Studholme D.J."/>
        </authorList>
    </citation>
    <scope>NUCLEOTIDE SEQUENCE</scope>
    <source>
        <strain evidence="10">NCPPB 2970</strain>
    </source>
</reference>
<evidence type="ECO:0000256" key="8">
    <source>
        <dbReference type="ARBA" id="ARBA00023180"/>
    </source>
</evidence>
<keyword evidence="7" id="KW-0408">Iron</keyword>
<dbReference type="Proteomes" id="UP001297361">
    <property type="component" value="Unassembled WGS sequence"/>
</dbReference>
<dbReference type="InterPro" id="IPR006620">
    <property type="entry name" value="Pro_4_hyd_alph"/>
</dbReference>
<evidence type="ECO:0000256" key="5">
    <source>
        <dbReference type="ARBA" id="ARBA00022964"/>
    </source>
</evidence>
<dbReference type="PANTHER" id="PTHR10869:SF246">
    <property type="entry name" value="TRANSMEMBRANE PROLYL 4-HYDROXYLASE"/>
    <property type="match status" value="1"/>
</dbReference>
<evidence type="ECO:0000256" key="7">
    <source>
        <dbReference type="ARBA" id="ARBA00023004"/>
    </source>
</evidence>
<dbReference type="SUPFAM" id="SSF81901">
    <property type="entry name" value="HCP-like"/>
    <property type="match status" value="1"/>
</dbReference>
<evidence type="ECO:0000256" key="1">
    <source>
        <dbReference type="ARBA" id="ARBA00001961"/>
    </source>
</evidence>
<dbReference type="PANTHER" id="PTHR10869">
    <property type="entry name" value="PROLYL 4-HYDROXYLASE ALPHA SUBUNIT"/>
    <property type="match status" value="1"/>
</dbReference>
<reference evidence="10" key="1">
    <citation type="submission" date="2021-10" db="EMBL/GenBank/DDBJ databases">
        <authorList>
            <person name="Hussein R."/>
            <person name="Harrison J."/>
            <person name="Studholme D.J."/>
            <person name="Vicente J."/>
            <person name="Grant M."/>
        </authorList>
    </citation>
    <scope>NUCLEOTIDE SEQUENCE</scope>
    <source>
        <strain evidence="10">NCPPB 2970</strain>
    </source>
</reference>
<proteinExistence type="predicted"/>
<dbReference type="InterPro" id="IPR044862">
    <property type="entry name" value="Pro_4_hyd_alph_FE2OG_OXY"/>
</dbReference>
<protein>
    <submittedName>
        <fullName evidence="10">2OG-Fe(II) oxygenase</fullName>
    </submittedName>
</protein>
<name>A0AAJ2X568_XANCA</name>
<dbReference type="PROSITE" id="PS51471">
    <property type="entry name" value="FE2OG_OXY"/>
    <property type="match status" value="1"/>
</dbReference>
<dbReference type="GO" id="GO:0016705">
    <property type="term" value="F:oxidoreductase activity, acting on paired donors, with incorporation or reduction of molecular oxygen"/>
    <property type="evidence" value="ECO:0007669"/>
    <property type="project" value="InterPro"/>
</dbReference>
<evidence type="ECO:0000313" key="11">
    <source>
        <dbReference type="Proteomes" id="UP001297361"/>
    </source>
</evidence>
<keyword evidence="2" id="KW-0479">Metal-binding</keyword>
<evidence type="ECO:0000256" key="3">
    <source>
        <dbReference type="ARBA" id="ARBA00022824"/>
    </source>
</evidence>
<dbReference type="GO" id="GO:0051213">
    <property type="term" value="F:dioxygenase activity"/>
    <property type="evidence" value="ECO:0007669"/>
    <property type="project" value="UniProtKB-KW"/>
</dbReference>
<dbReference type="InterPro" id="IPR011990">
    <property type="entry name" value="TPR-like_helical_dom_sf"/>
</dbReference>
<evidence type="ECO:0000256" key="6">
    <source>
        <dbReference type="ARBA" id="ARBA00023002"/>
    </source>
</evidence>
<gene>
    <name evidence="10" type="ORF">LLE72_014760</name>
</gene>
<dbReference type="GO" id="GO:0005506">
    <property type="term" value="F:iron ion binding"/>
    <property type="evidence" value="ECO:0007669"/>
    <property type="project" value="InterPro"/>
</dbReference>
<evidence type="ECO:0000313" key="10">
    <source>
        <dbReference type="EMBL" id="MEC3888973.1"/>
    </source>
</evidence>
<dbReference type="Gene3D" id="1.25.40.10">
    <property type="entry name" value="Tetratricopeptide repeat domain"/>
    <property type="match status" value="2"/>
</dbReference>
<keyword evidence="5" id="KW-0223">Dioxygenase</keyword>
<accession>A0AAJ2X568</accession>
<dbReference type="InterPro" id="IPR045054">
    <property type="entry name" value="P4HA-like"/>
</dbReference>
<dbReference type="SMART" id="SM00702">
    <property type="entry name" value="P4Hc"/>
    <property type="match status" value="1"/>
</dbReference>
<dbReference type="AlphaFoldDB" id="A0AAJ2X568"/>
<feature type="domain" description="Fe2OG dioxygenase" evidence="9">
    <location>
        <begin position="304"/>
        <end position="411"/>
    </location>
</feature>
<keyword evidence="4" id="KW-0847">Vitamin C</keyword>
<dbReference type="RefSeq" id="WP_228425888.1">
    <property type="nucleotide sequence ID" value="NZ_JAJFNJ020000003.1"/>
</dbReference>
<dbReference type="InterPro" id="IPR005123">
    <property type="entry name" value="Oxoglu/Fe-dep_dioxygenase_dom"/>
</dbReference>
<dbReference type="SMART" id="SM00671">
    <property type="entry name" value="SEL1"/>
    <property type="match status" value="4"/>
</dbReference>
<comment type="cofactor">
    <cofactor evidence="1">
        <name>L-ascorbate</name>
        <dbReference type="ChEBI" id="CHEBI:38290"/>
    </cofactor>
</comment>
<keyword evidence="8" id="KW-0325">Glycoprotein</keyword>
<dbReference type="InterPro" id="IPR006597">
    <property type="entry name" value="Sel1-like"/>
</dbReference>
<evidence type="ECO:0000256" key="2">
    <source>
        <dbReference type="ARBA" id="ARBA00022723"/>
    </source>
</evidence>
<evidence type="ECO:0000256" key="4">
    <source>
        <dbReference type="ARBA" id="ARBA00022896"/>
    </source>
</evidence>
<evidence type="ECO:0000259" key="9">
    <source>
        <dbReference type="PROSITE" id="PS51471"/>
    </source>
</evidence>
<sequence length="417" mass="44327">MDSHALSQLTHAAQNQAPDAMAALAHALVRAGRVEEAFSWYCRAAAAGDATARVEAGRMLAYGIGCESDLRQALVYWQQAEQQGAPAALYLLASAALAETPLTLDAQAQARLLASATAGYAPALRAVAIQHGRVAHPAQQRQCVALLERAAAAGDVPAAALLAQRLLHGEGVPAQPAAAADLLLQLQAQGIAPLPELHVAPPLPVHTDDQAMHLEPPATRLHHHAAPRIEELHGVLSADECRLLMLLARPHLRPSQVVDPNDASTRRTPVRTSQGATLDPILEDFAARAAQARLAACAGLPLSHAEPLSVLCYAPGEHYRPHRDYLPPSTIAIDRPAAGNRLRTVCVYLNAVQAGGATDFPIAGVRVQPRAGTVVCFDNLLADGTPDPDSLHAGLPVDAGSKWLGTLWFRQRRYRDW</sequence>
<keyword evidence="6" id="KW-0560">Oxidoreductase</keyword>
<dbReference type="Gene3D" id="2.60.120.620">
    <property type="entry name" value="q2cbj1_9rhob like domain"/>
    <property type="match status" value="1"/>
</dbReference>
<dbReference type="Pfam" id="PF13640">
    <property type="entry name" value="2OG-FeII_Oxy_3"/>
    <property type="match status" value="1"/>
</dbReference>
<dbReference type="EMBL" id="JAJFNJ020000003">
    <property type="protein sequence ID" value="MEC3888973.1"/>
    <property type="molecule type" value="Genomic_DNA"/>
</dbReference>